<dbReference type="GO" id="GO:0004631">
    <property type="term" value="F:phosphomevalonate kinase activity"/>
    <property type="evidence" value="ECO:0007669"/>
    <property type="project" value="UniProtKB-EC"/>
</dbReference>
<feature type="domain" description="GHMP kinase C-terminal" evidence="8">
    <location>
        <begin position="293"/>
        <end position="350"/>
    </location>
</feature>
<dbReference type="PANTHER" id="PTHR31814">
    <property type="match status" value="1"/>
</dbReference>
<dbReference type="AlphaFoldDB" id="A0A3D8PIV5"/>
<dbReference type="PANTHER" id="PTHR31814:SF2">
    <property type="entry name" value="PHOSPHOMEVALONATE KINASE"/>
    <property type="match status" value="1"/>
</dbReference>
<evidence type="ECO:0000313" key="10">
    <source>
        <dbReference type="Proteomes" id="UP000257143"/>
    </source>
</evidence>
<evidence type="ECO:0000256" key="5">
    <source>
        <dbReference type="ARBA" id="ARBA00022777"/>
    </source>
</evidence>
<dbReference type="InterPro" id="IPR005917">
    <property type="entry name" value="Pmev_kinase_bact"/>
</dbReference>
<evidence type="ECO:0000256" key="2">
    <source>
        <dbReference type="ARBA" id="ARBA00012958"/>
    </source>
</evidence>
<evidence type="ECO:0000256" key="3">
    <source>
        <dbReference type="ARBA" id="ARBA00022679"/>
    </source>
</evidence>
<evidence type="ECO:0000313" key="9">
    <source>
        <dbReference type="EMBL" id="RDW16020.1"/>
    </source>
</evidence>
<keyword evidence="10" id="KW-1185">Reference proteome</keyword>
<comment type="caution">
    <text evidence="9">The sequence shown here is derived from an EMBL/GenBank/DDBJ whole genome shotgun (WGS) entry which is preliminary data.</text>
</comment>
<protein>
    <recommendedName>
        <fullName evidence="2">phosphomevalonate kinase</fullName>
        <ecNumber evidence="2">2.7.4.2</ecNumber>
    </recommendedName>
</protein>
<dbReference type="Gene3D" id="3.30.70.890">
    <property type="entry name" value="GHMP kinase, C-terminal domain"/>
    <property type="match status" value="1"/>
</dbReference>
<evidence type="ECO:0000256" key="4">
    <source>
        <dbReference type="ARBA" id="ARBA00022741"/>
    </source>
</evidence>
<dbReference type="InterPro" id="IPR020568">
    <property type="entry name" value="Ribosomal_Su5_D2-typ_SF"/>
</dbReference>
<dbReference type="InterPro" id="IPR006204">
    <property type="entry name" value="GHMP_kinase_N_dom"/>
</dbReference>
<evidence type="ECO:0000259" key="7">
    <source>
        <dbReference type="Pfam" id="PF00288"/>
    </source>
</evidence>
<keyword evidence="4" id="KW-0547">Nucleotide-binding</keyword>
<name>A0A3D8PIV5_9BACI</name>
<comment type="pathway">
    <text evidence="1">Isoprenoid biosynthesis; isopentenyl diphosphate biosynthesis via mevalonate pathway; isopentenyl diphosphate from (R)-mevalonate: step 2/3.</text>
</comment>
<dbReference type="SUPFAM" id="SSF55060">
    <property type="entry name" value="GHMP Kinase, C-terminal domain"/>
    <property type="match status" value="1"/>
</dbReference>
<dbReference type="InterPro" id="IPR013750">
    <property type="entry name" value="GHMP_kinase_C_dom"/>
</dbReference>
<dbReference type="EMBL" id="PIOC01000028">
    <property type="protein sequence ID" value="RDW16020.1"/>
    <property type="molecule type" value="Genomic_DNA"/>
</dbReference>
<organism evidence="9 10">
    <name type="scientific">Oceanobacillus arenosus</name>
    <dbReference type="NCBI Taxonomy" id="1229153"/>
    <lineage>
        <taxon>Bacteria</taxon>
        <taxon>Bacillati</taxon>
        <taxon>Bacillota</taxon>
        <taxon>Bacilli</taxon>
        <taxon>Bacillales</taxon>
        <taxon>Bacillaceae</taxon>
        <taxon>Oceanobacillus</taxon>
    </lineage>
</organism>
<feature type="domain" description="GHMP kinase N-terminal" evidence="7">
    <location>
        <begin position="89"/>
        <end position="175"/>
    </location>
</feature>
<dbReference type="GO" id="GO:0019287">
    <property type="term" value="P:isopentenyl diphosphate biosynthetic process, mevalonate pathway"/>
    <property type="evidence" value="ECO:0007669"/>
    <property type="project" value="UniProtKB-UniPathway"/>
</dbReference>
<dbReference type="Pfam" id="PF08544">
    <property type="entry name" value="GHMP_kinases_C"/>
    <property type="match status" value="1"/>
</dbReference>
<dbReference type="InterPro" id="IPR036554">
    <property type="entry name" value="GHMP_kinase_C_sf"/>
</dbReference>
<dbReference type="InterPro" id="IPR035102">
    <property type="entry name" value="Phosphomevalonate_kinase"/>
</dbReference>
<proteinExistence type="predicted"/>
<dbReference type="NCBIfam" id="TIGR01220">
    <property type="entry name" value="Pmev_kin_Gr_pos"/>
    <property type="match status" value="1"/>
</dbReference>
<accession>A0A3D8PIV5</accession>
<sequence>MNMLSMTIKVPGKLMIAGEFAVLEPYHHLAVLAVDRFVYAKIEDDHENRITLQDFQLEGLAFDFRNNKVKIASSDTRTRFVGDAMTIALTYLKEQGIALHPFHLSIKSELDDSSGVKYGLGSSAAVVTSVVTAILTKFLATKPAEELVFKLAAISHVETQGNGSGADVAASSYGGLLKYASFQAEWLHHECITSDSISNLVTKEWRYFSVKPMKLPQNIYFCVGWTGKPASTAKLVDVIRQLKSDNLAQYEKFLQDSEAAVAKFLKGMEGESIADLLAGVKANRHALRVVGEHAHASIETPLLTTLCDLAEQFGGAGKPSGAGGGDCGIAFMPSEEQAIKLMHAWEAAGIKPLAIRPYSHGAMPIE</sequence>
<dbReference type="GO" id="GO:0005524">
    <property type="term" value="F:ATP binding"/>
    <property type="evidence" value="ECO:0007669"/>
    <property type="project" value="UniProtKB-KW"/>
</dbReference>
<evidence type="ECO:0000256" key="1">
    <source>
        <dbReference type="ARBA" id="ARBA00005017"/>
    </source>
</evidence>
<dbReference type="PRINTS" id="PR00959">
    <property type="entry name" value="MEVGALKINASE"/>
</dbReference>
<dbReference type="InterPro" id="IPR014721">
    <property type="entry name" value="Ribsml_uS5_D2-typ_fold_subgr"/>
</dbReference>
<keyword evidence="6" id="KW-0067">ATP-binding</keyword>
<dbReference type="Pfam" id="PF00288">
    <property type="entry name" value="GHMP_kinases_N"/>
    <property type="match status" value="1"/>
</dbReference>
<dbReference type="SUPFAM" id="SSF54211">
    <property type="entry name" value="Ribosomal protein S5 domain 2-like"/>
    <property type="match status" value="1"/>
</dbReference>
<dbReference type="UniPathway" id="UPA00057">
    <property type="reaction ID" value="UER00099"/>
</dbReference>
<keyword evidence="3" id="KW-0808">Transferase</keyword>
<dbReference type="OrthoDB" id="1522677at2"/>
<evidence type="ECO:0000259" key="8">
    <source>
        <dbReference type="Pfam" id="PF08544"/>
    </source>
</evidence>
<dbReference type="Gene3D" id="3.30.230.10">
    <property type="match status" value="1"/>
</dbReference>
<gene>
    <name evidence="9" type="ORF">CWR48_17680</name>
</gene>
<dbReference type="Proteomes" id="UP000257143">
    <property type="component" value="Unassembled WGS sequence"/>
</dbReference>
<evidence type="ECO:0000256" key="6">
    <source>
        <dbReference type="ARBA" id="ARBA00022840"/>
    </source>
</evidence>
<keyword evidence="5 9" id="KW-0418">Kinase</keyword>
<dbReference type="EC" id="2.7.4.2" evidence="2"/>
<reference evidence="10" key="1">
    <citation type="submission" date="2017-11" db="EMBL/GenBank/DDBJ databases">
        <authorList>
            <person name="Zhu W."/>
        </authorList>
    </citation>
    <scope>NUCLEOTIDE SEQUENCE [LARGE SCALE GENOMIC DNA]</scope>
    <source>
        <strain evidence="10">CAU 1183</strain>
    </source>
</reference>